<feature type="region of interest" description="Disordered" evidence="1">
    <location>
        <begin position="1"/>
        <end position="21"/>
    </location>
</feature>
<dbReference type="EMBL" id="JAUUTY010000004">
    <property type="protein sequence ID" value="KAK1653285.1"/>
    <property type="molecule type" value="Genomic_DNA"/>
</dbReference>
<protein>
    <submittedName>
        <fullName evidence="2">Uncharacterized protein</fullName>
    </submittedName>
</protein>
<evidence type="ECO:0000256" key="1">
    <source>
        <dbReference type="SAM" id="MobiDB-lite"/>
    </source>
</evidence>
<keyword evidence="3" id="KW-1185">Reference proteome</keyword>
<name>A0AAD8WF31_LOLMU</name>
<evidence type="ECO:0000313" key="3">
    <source>
        <dbReference type="Proteomes" id="UP001231189"/>
    </source>
</evidence>
<proteinExistence type="predicted"/>
<comment type="caution">
    <text evidence="2">The sequence shown here is derived from an EMBL/GenBank/DDBJ whole genome shotgun (WGS) entry which is preliminary data.</text>
</comment>
<organism evidence="2 3">
    <name type="scientific">Lolium multiflorum</name>
    <name type="common">Italian ryegrass</name>
    <name type="synonym">Lolium perenne subsp. multiflorum</name>
    <dbReference type="NCBI Taxonomy" id="4521"/>
    <lineage>
        <taxon>Eukaryota</taxon>
        <taxon>Viridiplantae</taxon>
        <taxon>Streptophyta</taxon>
        <taxon>Embryophyta</taxon>
        <taxon>Tracheophyta</taxon>
        <taxon>Spermatophyta</taxon>
        <taxon>Magnoliopsida</taxon>
        <taxon>Liliopsida</taxon>
        <taxon>Poales</taxon>
        <taxon>Poaceae</taxon>
        <taxon>BOP clade</taxon>
        <taxon>Pooideae</taxon>
        <taxon>Poodae</taxon>
        <taxon>Poeae</taxon>
        <taxon>Poeae Chloroplast Group 2 (Poeae type)</taxon>
        <taxon>Loliodinae</taxon>
        <taxon>Loliinae</taxon>
        <taxon>Lolium</taxon>
    </lineage>
</organism>
<reference evidence="2" key="1">
    <citation type="submission" date="2023-07" db="EMBL/GenBank/DDBJ databases">
        <title>A chromosome-level genome assembly of Lolium multiflorum.</title>
        <authorList>
            <person name="Chen Y."/>
            <person name="Copetti D."/>
            <person name="Kolliker R."/>
            <person name="Studer B."/>
        </authorList>
    </citation>
    <scope>NUCLEOTIDE SEQUENCE</scope>
    <source>
        <strain evidence="2">02402/16</strain>
        <tissue evidence="2">Leaf</tissue>
    </source>
</reference>
<dbReference type="AlphaFoldDB" id="A0AAD8WF31"/>
<sequence>MEWNTSRTPLHPLQKRQQVQVQVPNAERGAIQSLILLPARRKNSVEPATPKAQASNTPRRAAPRHTAPGTHPKDRRRRPPLVRSQPLFFPFYSSLSALARPPPLAAPAPDGGGTLEPAVGSFGGARSVGSMASCGCLVVEKVDDHGGEARGNGNGNGRGRAECWCGSCAGARRRLETMFPVYVMGTSRARGLPDSAAGDPIWEAVKSEAKSEVSTARLDSIAFFVLLWQRRRW</sequence>
<feature type="region of interest" description="Disordered" evidence="1">
    <location>
        <begin position="37"/>
        <end position="80"/>
    </location>
</feature>
<gene>
    <name evidence="2" type="ORF">QYE76_071090</name>
</gene>
<dbReference type="Proteomes" id="UP001231189">
    <property type="component" value="Unassembled WGS sequence"/>
</dbReference>
<evidence type="ECO:0000313" key="2">
    <source>
        <dbReference type="EMBL" id="KAK1653285.1"/>
    </source>
</evidence>
<accession>A0AAD8WF31</accession>